<dbReference type="AlphaFoldDB" id="A0A8C4TKC4"/>
<evidence type="ECO:0000256" key="8">
    <source>
        <dbReference type="ARBA" id="ARBA00022679"/>
    </source>
</evidence>
<keyword evidence="23" id="KW-1185">Reference proteome</keyword>
<evidence type="ECO:0000256" key="15">
    <source>
        <dbReference type="ARBA" id="ARBA00023157"/>
    </source>
</evidence>
<evidence type="ECO:0000256" key="1">
    <source>
        <dbReference type="ARBA" id="ARBA00001936"/>
    </source>
</evidence>
<comment type="similarity">
    <text evidence="4">Belongs to the glycosyltransferase 31 family. Beta3-Gal-T subfamily.</text>
</comment>
<name>A0A8C4TKC4_ERPCA</name>
<keyword evidence="11" id="KW-0547">Nucleotide-binding</keyword>
<organism evidence="22 23">
    <name type="scientific">Erpetoichthys calabaricus</name>
    <name type="common">Rope fish</name>
    <name type="synonym">Calamoichthys calabaricus</name>
    <dbReference type="NCBI Taxonomy" id="27687"/>
    <lineage>
        <taxon>Eukaryota</taxon>
        <taxon>Metazoa</taxon>
        <taxon>Chordata</taxon>
        <taxon>Craniata</taxon>
        <taxon>Vertebrata</taxon>
        <taxon>Euteleostomi</taxon>
        <taxon>Actinopterygii</taxon>
        <taxon>Polypteriformes</taxon>
        <taxon>Polypteridae</taxon>
        <taxon>Erpetoichthys</taxon>
    </lineage>
</organism>
<keyword evidence="16" id="KW-0325">Glycoprotein</keyword>
<dbReference type="PANTHER" id="PTHR23033:SF14">
    <property type="entry name" value="GLYCOPROTEIN-N-ACETYLGALACTOSAMINE 3-BETA-GALACTOSYLTRANSFERASE 1-RELATED"/>
    <property type="match status" value="1"/>
</dbReference>
<keyword evidence="10" id="KW-0479">Metal-binding</keyword>
<evidence type="ECO:0000256" key="14">
    <source>
        <dbReference type="ARBA" id="ARBA00023136"/>
    </source>
</evidence>
<dbReference type="UniPathway" id="UPA00378"/>
<evidence type="ECO:0000256" key="7">
    <source>
        <dbReference type="ARBA" id="ARBA00022676"/>
    </source>
</evidence>
<proteinExistence type="inferred from homology"/>
<evidence type="ECO:0000256" key="13">
    <source>
        <dbReference type="ARBA" id="ARBA00022989"/>
    </source>
</evidence>
<dbReference type="InterPro" id="IPR026050">
    <property type="entry name" value="C1GALT1/C1GALT1_chp1"/>
</dbReference>
<comment type="function">
    <text evidence="20">Glycosyltransferase that generates the core 1 O-glycan Gal-beta1-3GalNAc-alpha1-Ser/Thr (T antigen), which is a precursor for many extended O-glycans in glycoproteins.</text>
</comment>
<comment type="subcellular location">
    <subcellularLocation>
        <location evidence="2">Membrane</location>
        <topology evidence="2">Single-pass type II membrane protein</topology>
    </subcellularLocation>
</comment>
<dbReference type="Ensembl" id="ENSECRT00000032397.1">
    <property type="protein sequence ID" value="ENSECRP00000031726.1"/>
    <property type="gene ID" value="ENSECRG00000021490.1"/>
</dbReference>
<reference evidence="22" key="2">
    <citation type="submission" date="2025-08" db="UniProtKB">
        <authorList>
            <consortium name="Ensembl"/>
        </authorList>
    </citation>
    <scope>IDENTIFICATION</scope>
</reference>
<evidence type="ECO:0000256" key="16">
    <source>
        <dbReference type="ARBA" id="ARBA00023180"/>
    </source>
</evidence>
<dbReference type="InterPro" id="IPR003378">
    <property type="entry name" value="Fringe-like_glycosylTrfase"/>
</dbReference>
<evidence type="ECO:0000256" key="19">
    <source>
        <dbReference type="ARBA" id="ARBA00048842"/>
    </source>
</evidence>
<dbReference type="GO" id="GO:0016020">
    <property type="term" value="C:membrane"/>
    <property type="evidence" value="ECO:0007669"/>
    <property type="project" value="UniProtKB-SubCell"/>
</dbReference>
<evidence type="ECO:0000256" key="4">
    <source>
        <dbReference type="ARBA" id="ARBA00006462"/>
    </source>
</evidence>
<feature type="domain" description="Fringe-like glycosyltransferase" evidence="21">
    <location>
        <begin position="91"/>
        <end position="244"/>
    </location>
</feature>
<evidence type="ECO:0000256" key="11">
    <source>
        <dbReference type="ARBA" id="ARBA00022741"/>
    </source>
</evidence>
<evidence type="ECO:0000313" key="23">
    <source>
        <dbReference type="Proteomes" id="UP000694620"/>
    </source>
</evidence>
<keyword evidence="13" id="KW-1133">Transmembrane helix</keyword>
<keyword evidence="7" id="KW-0328">Glycosyltransferase</keyword>
<keyword evidence="15" id="KW-1015">Disulfide bond</keyword>
<comment type="catalytic activity">
    <reaction evidence="19">
        <text>an N-acetyl-alpha-D-galactosaminyl derivative + UDP-alpha-D-galactose = a beta-D-galactosyl-(1-&gt;3)-N-acetyl-alpha-D-galactosaminyl derivative + UDP + H(+)</text>
        <dbReference type="Rhea" id="RHEA:15621"/>
        <dbReference type="ChEBI" id="CHEBI:15378"/>
        <dbReference type="ChEBI" id="CHEBI:28257"/>
        <dbReference type="ChEBI" id="CHEBI:58223"/>
        <dbReference type="ChEBI" id="CHEBI:66914"/>
        <dbReference type="ChEBI" id="CHEBI:133470"/>
        <dbReference type="EC" id="2.4.1.122"/>
    </reaction>
</comment>
<evidence type="ECO:0000256" key="9">
    <source>
        <dbReference type="ARBA" id="ARBA00022692"/>
    </source>
</evidence>
<evidence type="ECO:0000256" key="3">
    <source>
        <dbReference type="ARBA" id="ARBA00004922"/>
    </source>
</evidence>
<protein>
    <recommendedName>
        <fullName evidence="18">Glycoprotein-N-acetylgalactosamine 3-beta-galactosyltransferase 1</fullName>
        <ecNumber evidence="6">2.4.1.122</ecNumber>
    </recommendedName>
</protein>
<keyword evidence="17" id="KW-0464">Manganese</keyword>
<dbReference type="GeneTree" id="ENSGT00940000164651"/>
<dbReference type="GO" id="GO:0016263">
    <property type="term" value="F:glycoprotein-N-acetylgalactosamine 3-beta-galactosyltransferase activity"/>
    <property type="evidence" value="ECO:0007669"/>
    <property type="project" value="UniProtKB-EC"/>
</dbReference>
<keyword evidence="9" id="KW-0812">Transmembrane</keyword>
<dbReference type="Gene3D" id="3.90.550.50">
    <property type="match status" value="1"/>
</dbReference>
<evidence type="ECO:0000259" key="21">
    <source>
        <dbReference type="Pfam" id="PF02434"/>
    </source>
</evidence>
<evidence type="ECO:0000256" key="18">
    <source>
        <dbReference type="ARBA" id="ARBA00040898"/>
    </source>
</evidence>
<keyword evidence="8" id="KW-0808">Transferase</keyword>
<dbReference type="EC" id="2.4.1.122" evidence="6"/>
<accession>A0A8C4TKC4</accession>
<dbReference type="PANTHER" id="PTHR23033">
    <property type="entry name" value="BETA1,3-GALACTOSYLTRANSFERASE"/>
    <property type="match status" value="1"/>
</dbReference>
<evidence type="ECO:0000256" key="2">
    <source>
        <dbReference type="ARBA" id="ARBA00004606"/>
    </source>
</evidence>
<dbReference type="GO" id="GO:0000166">
    <property type="term" value="F:nucleotide binding"/>
    <property type="evidence" value="ECO:0007669"/>
    <property type="project" value="UniProtKB-KW"/>
</dbReference>
<comment type="subunit">
    <text evidence="5">Homodimer; disulfide-linked.</text>
</comment>
<evidence type="ECO:0000256" key="20">
    <source>
        <dbReference type="ARBA" id="ARBA00059245"/>
    </source>
</evidence>
<evidence type="ECO:0000256" key="5">
    <source>
        <dbReference type="ARBA" id="ARBA00011748"/>
    </source>
</evidence>
<dbReference type="Proteomes" id="UP000694620">
    <property type="component" value="Chromosome 14"/>
</dbReference>
<evidence type="ECO:0000313" key="22">
    <source>
        <dbReference type="Ensembl" id="ENSECRP00000031726.1"/>
    </source>
</evidence>
<evidence type="ECO:0000256" key="12">
    <source>
        <dbReference type="ARBA" id="ARBA00022968"/>
    </source>
</evidence>
<dbReference type="FunFam" id="3.90.550.50:FF:000017">
    <property type="entry name" value="Glycoprotein-N-acetylgalactosamine 3-beta-galactosyltransferase 1"/>
    <property type="match status" value="1"/>
</dbReference>
<sequence>MLPRLAATRLKFAAGFVLGCLLCSFTFQQTRLGGELRGWLGPSRWQQHQSIHRRRPSNATSELQAPQDDSSALRVLCWVMTSPQSLQKARQVQSTWGRRCTVLLFMSSRADPSLPAVGLNTSEGRGELYRKTMAAFTLVHDRYLHAADWFLKADDDTYVVMENLRLLLSKHDSSQPLYLGRRFSPYVRQGYMSGGAGYVLSRQALRRYVAGLKDGTCTHTSSVEDLAIGRCMESLGVRVVDTRDVQRRESFHPLYPELHLIPGILAPSHWYWKYSFYKARNGPDCCSDLSVSFHYITPEDMHILEYYVYHLRVPGHHQDDTVDFLTPTGQPP</sequence>
<gene>
    <name evidence="22" type="primary">LOC114664969</name>
</gene>
<reference evidence="22" key="3">
    <citation type="submission" date="2025-09" db="UniProtKB">
        <authorList>
            <consortium name="Ensembl"/>
        </authorList>
    </citation>
    <scope>IDENTIFICATION</scope>
</reference>
<evidence type="ECO:0000256" key="6">
    <source>
        <dbReference type="ARBA" id="ARBA00012557"/>
    </source>
</evidence>
<dbReference type="GO" id="GO:0030145">
    <property type="term" value="F:manganese ion binding"/>
    <property type="evidence" value="ECO:0007669"/>
    <property type="project" value="UniProtKB-ARBA"/>
</dbReference>
<evidence type="ECO:0000256" key="17">
    <source>
        <dbReference type="ARBA" id="ARBA00023211"/>
    </source>
</evidence>
<comment type="cofactor">
    <cofactor evidence="1">
        <name>Mn(2+)</name>
        <dbReference type="ChEBI" id="CHEBI:29035"/>
    </cofactor>
</comment>
<keyword evidence="12" id="KW-0735">Signal-anchor</keyword>
<keyword evidence="14" id="KW-0472">Membrane</keyword>
<evidence type="ECO:0000256" key="10">
    <source>
        <dbReference type="ARBA" id="ARBA00022723"/>
    </source>
</evidence>
<comment type="pathway">
    <text evidence="3">Protein modification; protein glycosylation.</text>
</comment>
<dbReference type="Pfam" id="PF02434">
    <property type="entry name" value="Fringe"/>
    <property type="match status" value="1"/>
</dbReference>
<reference evidence="22" key="1">
    <citation type="submission" date="2021-06" db="EMBL/GenBank/DDBJ databases">
        <authorList>
            <consortium name="Wellcome Sanger Institute Data Sharing"/>
        </authorList>
    </citation>
    <scope>NUCLEOTIDE SEQUENCE [LARGE SCALE GENOMIC DNA]</scope>
</reference>